<dbReference type="PROSITE" id="PS00022">
    <property type="entry name" value="EGF_1"/>
    <property type="match status" value="1"/>
</dbReference>
<keyword evidence="3" id="KW-0964">Secreted</keyword>
<feature type="signal peptide" evidence="9">
    <location>
        <begin position="1"/>
        <end position="20"/>
    </location>
</feature>
<dbReference type="InterPro" id="IPR001881">
    <property type="entry name" value="EGF-like_Ca-bd_dom"/>
</dbReference>
<dbReference type="CDD" id="cd00054">
    <property type="entry name" value="EGF_CA"/>
    <property type="match status" value="1"/>
</dbReference>
<dbReference type="Gene3D" id="2.10.25.10">
    <property type="entry name" value="Laminin"/>
    <property type="match status" value="4"/>
</dbReference>
<dbReference type="PANTHER" id="PTHR24050:SF28">
    <property type="entry name" value="UROMODULIN-LIKE"/>
    <property type="match status" value="1"/>
</dbReference>
<evidence type="ECO:0000313" key="11">
    <source>
        <dbReference type="EMBL" id="CAH1226426.1"/>
    </source>
</evidence>
<dbReference type="PROSITE" id="PS00010">
    <property type="entry name" value="ASX_HYDROXYL"/>
    <property type="match status" value="2"/>
</dbReference>
<gene>
    <name evidence="11" type="primary">VWCE</name>
    <name evidence="11" type="ORF">BLAG_LOCUS280</name>
</gene>
<evidence type="ECO:0000313" key="12">
    <source>
        <dbReference type="Proteomes" id="UP000838412"/>
    </source>
</evidence>
<dbReference type="Pfam" id="PF14670">
    <property type="entry name" value="FXa_inhibition"/>
    <property type="match status" value="1"/>
</dbReference>
<comment type="caution">
    <text evidence="8">Lacks conserved residue(s) required for the propagation of feature annotation.</text>
</comment>
<dbReference type="SMART" id="SM00181">
    <property type="entry name" value="EGF"/>
    <property type="match status" value="4"/>
</dbReference>
<reference evidence="11" key="1">
    <citation type="submission" date="2022-01" db="EMBL/GenBank/DDBJ databases">
        <authorList>
            <person name="Braso-Vives M."/>
        </authorList>
    </citation>
    <scope>NUCLEOTIDE SEQUENCE</scope>
</reference>
<dbReference type="InterPro" id="IPR000152">
    <property type="entry name" value="EGF-type_Asp/Asn_hydroxyl_site"/>
</dbReference>
<comment type="subcellular location">
    <subcellularLocation>
        <location evidence="1">Secreted</location>
        <location evidence="1">Extracellular space</location>
        <location evidence="1">Extracellular matrix</location>
    </subcellularLocation>
</comment>
<dbReference type="AlphaFoldDB" id="A0A8J9W1G9"/>
<evidence type="ECO:0000256" key="8">
    <source>
        <dbReference type="PROSITE-ProRule" id="PRU00076"/>
    </source>
</evidence>
<evidence type="ECO:0000256" key="4">
    <source>
        <dbReference type="ARBA" id="ARBA00022536"/>
    </source>
</evidence>
<dbReference type="InterPro" id="IPR052235">
    <property type="entry name" value="Nephronectin_domain"/>
</dbReference>
<keyword evidence="3" id="KW-0272">Extracellular matrix</keyword>
<name>A0A8J9W1G9_BRALA</name>
<dbReference type="Pfam" id="PF12662">
    <property type="entry name" value="cEGF"/>
    <property type="match status" value="1"/>
</dbReference>
<dbReference type="SMART" id="SM00179">
    <property type="entry name" value="EGF_CA"/>
    <property type="match status" value="4"/>
</dbReference>
<dbReference type="InterPro" id="IPR026823">
    <property type="entry name" value="cEGF"/>
</dbReference>
<evidence type="ECO:0000256" key="2">
    <source>
        <dbReference type="ARBA" id="ARBA00006127"/>
    </source>
</evidence>
<dbReference type="SUPFAM" id="SSF57184">
    <property type="entry name" value="Growth factor receptor domain"/>
    <property type="match status" value="1"/>
</dbReference>
<keyword evidence="6" id="KW-0677">Repeat</keyword>
<evidence type="ECO:0000256" key="9">
    <source>
        <dbReference type="SAM" id="SignalP"/>
    </source>
</evidence>
<evidence type="ECO:0000256" key="7">
    <source>
        <dbReference type="ARBA" id="ARBA00023157"/>
    </source>
</evidence>
<keyword evidence="5 9" id="KW-0732">Signal</keyword>
<comment type="similarity">
    <text evidence="2">Belongs to the fibulin family.</text>
</comment>
<dbReference type="InterPro" id="IPR049883">
    <property type="entry name" value="NOTCH1_EGF-like"/>
</dbReference>
<organism evidence="11 12">
    <name type="scientific">Branchiostoma lanceolatum</name>
    <name type="common">Common lancelet</name>
    <name type="synonym">Amphioxus lanceolatum</name>
    <dbReference type="NCBI Taxonomy" id="7740"/>
    <lineage>
        <taxon>Eukaryota</taxon>
        <taxon>Metazoa</taxon>
        <taxon>Chordata</taxon>
        <taxon>Cephalochordata</taxon>
        <taxon>Leptocardii</taxon>
        <taxon>Amphioxiformes</taxon>
        <taxon>Branchiostomatidae</taxon>
        <taxon>Branchiostoma</taxon>
    </lineage>
</organism>
<dbReference type="Proteomes" id="UP000838412">
    <property type="component" value="Chromosome 1"/>
</dbReference>
<proteinExistence type="inferred from homology"/>
<dbReference type="PROSITE" id="PS50026">
    <property type="entry name" value="EGF_3"/>
    <property type="match status" value="1"/>
</dbReference>
<dbReference type="GO" id="GO:0005509">
    <property type="term" value="F:calcium ion binding"/>
    <property type="evidence" value="ECO:0007669"/>
    <property type="project" value="InterPro"/>
</dbReference>
<dbReference type="OrthoDB" id="4405280at2759"/>
<dbReference type="EMBL" id="OV696686">
    <property type="protein sequence ID" value="CAH1226426.1"/>
    <property type="molecule type" value="Genomic_DNA"/>
</dbReference>
<dbReference type="PROSITE" id="PS01186">
    <property type="entry name" value="EGF_2"/>
    <property type="match status" value="2"/>
</dbReference>
<accession>A0A8J9W1G9</accession>
<dbReference type="Pfam" id="PF07645">
    <property type="entry name" value="EGF_CA"/>
    <property type="match status" value="1"/>
</dbReference>
<protein>
    <submittedName>
        <fullName evidence="11">VWCE protein</fullName>
    </submittedName>
</protein>
<evidence type="ECO:0000256" key="6">
    <source>
        <dbReference type="ARBA" id="ARBA00022737"/>
    </source>
</evidence>
<keyword evidence="4 8" id="KW-0245">EGF-like domain</keyword>
<dbReference type="InterPro" id="IPR000742">
    <property type="entry name" value="EGF"/>
</dbReference>
<evidence type="ECO:0000256" key="3">
    <source>
        <dbReference type="ARBA" id="ARBA00022530"/>
    </source>
</evidence>
<dbReference type="PANTHER" id="PTHR24050">
    <property type="entry name" value="PA14 DOMAIN-CONTAINING PROTEIN"/>
    <property type="match status" value="1"/>
</dbReference>
<dbReference type="InterPro" id="IPR009030">
    <property type="entry name" value="Growth_fac_rcpt_cys_sf"/>
</dbReference>
<sequence length="569" mass="63346">MHKPLLAGLLFLAFVCFASAQLRGPAGAVCILQASRQVLHTIENKKGQDKGAVCTRQESRNVTFLTENRKKREPSSGVWDYLRMWDVFGITKPRHRRSFVTVYATGYYTDYECCVGWNRIGETCQAECFIPCEHGLCVDTNVCECDEGWVGTQCEHDVDECTHGIDECDRENGACINTEGSYNCSCNDGLHLINGTFCHEIPDTDECARGISGCAQNCHNTHGSYYCSCDAGYTLAADRHACTDINECATNRGGCEHICTNVPGSRNCSCRPNYRLAEGTVCRDDDMYPYGEEAGEVPRRWDFSTCTEESLPPEGFRFFGRRHHQIHICDNGIVAFDRINRPRILNLNTVGFRKAAVLAPFLANSNAELLDNLPEADRTKIYYSFYERGDGKAATDRVLQRARNDGISTPGYFSIRYEPVWALVVTWTRVPPDCSKYSGGVCPRDHDQLPHVRGRGVSAGSRPTTGKFWGMFSMYGGGVCPRDHDQLPVNDFQLAISTNGTHSYATFVYPARKLEWVSGPWQLGATAPVTGQVPIPTLLPQTRVWCTEIGTSPDRTASGTDFLVGEIRR</sequence>
<keyword evidence="12" id="KW-1185">Reference proteome</keyword>
<feature type="chain" id="PRO_5035473479" evidence="9">
    <location>
        <begin position="21"/>
        <end position="569"/>
    </location>
</feature>
<feature type="domain" description="EGF-like" evidence="10">
    <location>
        <begin position="157"/>
        <end position="199"/>
    </location>
</feature>
<evidence type="ECO:0000256" key="1">
    <source>
        <dbReference type="ARBA" id="ARBA00004498"/>
    </source>
</evidence>
<keyword evidence="7" id="KW-1015">Disulfide bond</keyword>
<evidence type="ECO:0000259" key="10">
    <source>
        <dbReference type="PROSITE" id="PS50026"/>
    </source>
</evidence>
<dbReference type="FunFam" id="2.10.25.10:FF:000240">
    <property type="entry name" value="Vitamin K-dependent protein S"/>
    <property type="match status" value="1"/>
</dbReference>
<evidence type="ECO:0000256" key="5">
    <source>
        <dbReference type="ARBA" id="ARBA00022729"/>
    </source>
</evidence>